<keyword evidence="1" id="KW-0472">Membrane</keyword>
<dbReference type="EMBL" id="LJVE01000023">
    <property type="protein sequence ID" value="KPL15133.1"/>
    <property type="molecule type" value="Genomic_DNA"/>
</dbReference>
<evidence type="ECO:0000313" key="3">
    <source>
        <dbReference type="Proteomes" id="UP000050975"/>
    </source>
</evidence>
<reference evidence="2 3" key="1">
    <citation type="journal article" date="2015" name="Microbiome">
        <title>Genomic resolution of linkages in carbon, nitrogen, and sulfur cycling among widespread estuary sediment bacteria.</title>
        <authorList>
            <person name="Baker B.J."/>
            <person name="Lazar C.S."/>
            <person name="Teske A.P."/>
            <person name="Dick G.J."/>
        </authorList>
    </citation>
    <scope>NUCLEOTIDE SEQUENCE [LARGE SCALE GENOMIC DNA]</scope>
    <source>
        <strain evidence="2">SM1_77</strain>
    </source>
</reference>
<dbReference type="AlphaFoldDB" id="A0A0S8K2G9"/>
<feature type="transmembrane region" description="Helical" evidence="1">
    <location>
        <begin position="35"/>
        <end position="54"/>
    </location>
</feature>
<evidence type="ECO:0000256" key="1">
    <source>
        <dbReference type="SAM" id="Phobius"/>
    </source>
</evidence>
<feature type="transmembrane region" description="Helical" evidence="1">
    <location>
        <begin position="60"/>
        <end position="79"/>
    </location>
</feature>
<sequence>MKKLAFVITLIIFVFSVVGLYSSISDAIAVQGRFILLRVLLCILGIGTFVAFMFKKRLFALLGTIWFLPQIIVLSERFVDPMYDAYAERTVYDLTLSISSVLVVAIEKTPDVFLRIGVNLVGLTGLILSLVIAAAVFRKSDFFRKKGG</sequence>
<protein>
    <submittedName>
        <fullName evidence="2">Uncharacterized protein</fullName>
    </submittedName>
</protein>
<accession>A0A0S8K2G9</accession>
<comment type="caution">
    <text evidence="2">The sequence shown here is derived from an EMBL/GenBank/DDBJ whole genome shotgun (WGS) entry which is preliminary data.</text>
</comment>
<name>A0A0S8K2G9_UNCW3</name>
<keyword evidence="1" id="KW-1133">Transmembrane helix</keyword>
<evidence type="ECO:0000313" key="2">
    <source>
        <dbReference type="EMBL" id="KPL15133.1"/>
    </source>
</evidence>
<dbReference type="Proteomes" id="UP000050975">
    <property type="component" value="Unassembled WGS sequence"/>
</dbReference>
<keyword evidence="1" id="KW-0812">Transmembrane</keyword>
<gene>
    <name evidence="2" type="ORF">AMJ74_02115</name>
</gene>
<feature type="transmembrane region" description="Helical" evidence="1">
    <location>
        <begin position="112"/>
        <end position="137"/>
    </location>
</feature>
<proteinExistence type="predicted"/>
<feature type="transmembrane region" description="Helical" evidence="1">
    <location>
        <begin position="6"/>
        <end position="23"/>
    </location>
</feature>
<organism evidence="2 3">
    <name type="scientific">candidate division WOR_3 bacterium SM1_77</name>
    <dbReference type="NCBI Taxonomy" id="1703778"/>
    <lineage>
        <taxon>Bacteria</taxon>
        <taxon>Bacteria division WOR-3</taxon>
    </lineage>
</organism>